<proteinExistence type="predicted"/>
<evidence type="ECO:0000256" key="2">
    <source>
        <dbReference type="ARBA" id="ARBA00022692"/>
    </source>
</evidence>
<feature type="transmembrane region" description="Helical" evidence="5">
    <location>
        <begin position="380"/>
        <end position="401"/>
    </location>
</feature>
<dbReference type="GO" id="GO:0005886">
    <property type="term" value="C:plasma membrane"/>
    <property type="evidence" value="ECO:0007669"/>
    <property type="project" value="UniProtKB-SubCell"/>
</dbReference>
<gene>
    <name evidence="7" type="ORF">EI684_23005</name>
</gene>
<evidence type="ECO:0000256" key="3">
    <source>
        <dbReference type="ARBA" id="ARBA00022989"/>
    </source>
</evidence>
<feature type="transmembrane region" description="Helical" evidence="5">
    <location>
        <begin position="83"/>
        <end position="105"/>
    </location>
</feature>
<evidence type="ECO:0000256" key="1">
    <source>
        <dbReference type="ARBA" id="ARBA00004651"/>
    </source>
</evidence>
<dbReference type="PANTHER" id="PTHR23525:SF1">
    <property type="entry name" value="NODULIN-LIKE DOMAIN-CONTAINING PROTEIN"/>
    <property type="match status" value="1"/>
</dbReference>
<evidence type="ECO:0000259" key="6">
    <source>
        <dbReference type="PROSITE" id="PS50850"/>
    </source>
</evidence>
<dbReference type="EMBL" id="RSAS01000948">
    <property type="protein sequence ID" value="RRR65474.1"/>
    <property type="molecule type" value="Genomic_DNA"/>
</dbReference>
<keyword evidence="3 5" id="KW-1133">Transmembrane helix</keyword>
<dbReference type="Proteomes" id="UP000280307">
    <property type="component" value="Unassembled WGS sequence"/>
</dbReference>
<dbReference type="Pfam" id="PF07690">
    <property type="entry name" value="MFS_1"/>
    <property type="match status" value="2"/>
</dbReference>
<evidence type="ECO:0000313" key="8">
    <source>
        <dbReference type="Proteomes" id="UP000280307"/>
    </source>
</evidence>
<name>A0A426TQG5_9CHLR</name>
<feature type="transmembrane region" description="Helical" evidence="5">
    <location>
        <begin position="20"/>
        <end position="42"/>
    </location>
</feature>
<accession>A0A426TQG5</accession>
<dbReference type="AlphaFoldDB" id="A0A426TQG5"/>
<dbReference type="InterPro" id="IPR011701">
    <property type="entry name" value="MFS"/>
</dbReference>
<comment type="caution">
    <text evidence="7">The sequence shown here is derived from an EMBL/GenBank/DDBJ whole genome shotgun (WGS) entry which is preliminary data.</text>
</comment>
<dbReference type="InterPro" id="IPR036259">
    <property type="entry name" value="MFS_trans_sf"/>
</dbReference>
<dbReference type="SUPFAM" id="SSF103473">
    <property type="entry name" value="MFS general substrate transporter"/>
    <property type="match status" value="1"/>
</dbReference>
<reference evidence="7 8" key="1">
    <citation type="submission" date="2018-12" db="EMBL/GenBank/DDBJ databases">
        <title>Genome Sequence of Candidatus Viridilinea halotolerans isolated from saline sulfide-rich spring.</title>
        <authorList>
            <person name="Grouzdev D.S."/>
            <person name="Burganskaya E.I."/>
            <person name="Krutkina M.S."/>
            <person name="Sukhacheva M.V."/>
            <person name="Gorlenko V.M."/>
        </authorList>
    </citation>
    <scope>NUCLEOTIDE SEQUENCE [LARGE SCALE GENOMIC DNA]</scope>
    <source>
        <strain evidence="7">Chok-6</strain>
    </source>
</reference>
<evidence type="ECO:0000256" key="4">
    <source>
        <dbReference type="ARBA" id="ARBA00023136"/>
    </source>
</evidence>
<feature type="transmembrane region" description="Helical" evidence="5">
    <location>
        <begin position="178"/>
        <end position="199"/>
    </location>
</feature>
<feature type="transmembrane region" description="Helical" evidence="5">
    <location>
        <begin position="111"/>
        <end position="131"/>
    </location>
</feature>
<feature type="transmembrane region" description="Helical" evidence="5">
    <location>
        <begin position="229"/>
        <end position="249"/>
    </location>
</feature>
<dbReference type="PROSITE" id="PS50850">
    <property type="entry name" value="MFS"/>
    <property type="match status" value="1"/>
</dbReference>
<comment type="subcellular location">
    <subcellularLocation>
        <location evidence="1">Cell membrane</location>
        <topology evidence="1">Multi-pass membrane protein</topology>
    </subcellularLocation>
</comment>
<feature type="domain" description="Major facilitator superfamily (MFS) profile" evidence="6">
    <location>
        <begin position="16"/>
        <end position="405"/>
    </location>
</feature>
<feature type="transmembrane region" description="Helical" evidence="5">
    <location>
        <begin position="352"/>
        <end position="374"/>
    </location>
</feature>
<feature type="transmembrane region" description="Helical" evidence="5">
    <location>
        <begin position="264"/>
        <end position="283"/>
    </location>
</feature>
<feature type="transmembrane region" description="Helical" evidence="5">
    <location>
        <begin position="143"/>
        <end position="172"/>
    </location>
</feature>
<keyword evidence="4 5" id="KW-0472">Membrane</keyword>
<protein>
    <submittedName>
        <fullName evidence="7">MFS transporter</fullName>
    </submittedName>
</protein>
<evidence type="ECO:0000313" key="7">
    <source>
        <dbReference type="EMBL" id="RRR65474.1"/>
    </source>
</evidence>
<organism evidence="7 8">
    <name type="scientific">Candidatus Viridilinea halotolerans</name>
    <dbReference type="NCBI Taxonomy" id="2491704"/>
    <lineage>
        <taxon>Bacteria</taxon>
        <taxon>Bacillati</taxon>
        <taxon>Chloroflexota</taxon>
        <taxon>Chloroflexia</taxon>
        <taxon>Chloroflexales</taxon>
        <taxon>Chloroflexineae</taxon>
        <taxon>Oscillochloridaceae</taxon>
        <taxon>Candidatus Viridilinea</taxon>
    </lineage>
</organism>
<dbReference type="Gene3D" id="1.20.1250.20">
    <property type="entry name" value="MFS general substrate transporter like domains"/>
    <property type="match status" value="2"/>
</dbReference>
<feature type="transmembrane region" description="Helical" evidence="5">
    <location>
        <begin position="54"/>
        <end position="74"/>
    </location>
</feature>
<dbReference type="GO" id="GO:0022857">
    <property type="term" value="F:transmembrane transporter activity"/>
    <property type="evidence" value="ECO:0007669"/>
    <property type="project" value="InterPro"/>
</dbReference>
<keyword evidence="2 5" id="KW-0812">Transmembrane</keyword>
<dbReference type="PANTHER" id="PTHR23525">
    <property type="entry name" value="TRANSPORTER, PUTATIVE-RELATED"/>
    <property type="match status" value="1"/>
</dbReference>
<evidence type="ECO:0000256" key="5">
    <source>
        <dbReference type="SAM" id="Phobius"/>
    </source>
</evidence>
<dbReference type="InterPro" id="IPR020846">
    <property type="entry name" value="MFS_dom"/>
</dbReference>
<sequence length="405" mass="42537">MVPLARPARLRALSSPVKRILAHSLLFGLSFSIADLLFNFYLVSMGYGTDTAGLMSTISRGAGMLLGVPMGMLIDRMGAQRSLVVALAIYCAGWLLMLQASLLWALAAAQFVIGAAFLMAMTAVIPLLSAVTNDDERARVFGFNASATLTVGLVGSAIGGLLPTAAALLLAVGNQTTAAYRLALGAVIVLALGAMLPVLRRFPVVSCSETQRNSEQHNEPATLLPLARLLRFALAGLMLGMGGGALLPFQNLFFRNVFGLSDSVVGMILAITALGMGMGALMGSPVTARIGLRRAAAILRMGTVVGLMLMLIPALMPAIVGFFLRGMFVSASFPMNDALIMRHTPARQRGMAMSLVSVLWAGGWAVSAVISGYVQMAWGFTPIIIFAAVAYTLSALAIITLKVDE</sequence>